<dbReference type="Gramene" id="KFK42377">
    <property type="protein sequence ID" value="KFK42377"/>
    <property type="gene ID" value="AALP_AA2G248300"/>
</dbReference>
<dbReference type="AlphaFoldDB" id="A0A087HJS5"/>
<dbReference type="OrthoDB" id="440455at2759"/>
<dbReference type="InterPro" id="IPR009060">
    <property type="entry name" value="UBA-like_sf"/>
</dbReference>
<keyword evidence="3" id="KW-1185">Reference proteome</keyword>
<proteinExistence type="predicted"/>
<reference evidence="3" key="1">
    <citation type="journal article" date="2015" name="Nat. Plants">
        <title>Genome expansion of Arabis alpina linked with retrotransposition and reduced symmetric DNA methylation.</title>
        <authorList>
            <person name="Willing E.M."/>
            <person name="Rawat V."/>
            <person name="Mandakova T."/>
            <person name="Maumus F."/>
            <person name="James G.V."/>
            <person name="Nordstroem K.J."/>
            <person name="Becker C."/>
            <person name="Warthmann N."/>
            <person name="Chica C."/>
            <person name="Szarzynska B."/>
            <person name="Zytnicki M."/>
            <person name="Albani M.C."/>
            <person name="Kiefer C."/>
            <person name="Bergonzi S."/>
            <person name="Castaings L."/>
            <person name="Mateos J.L."/>
            <person name="Berns M.C."/>
            <person name="Bujdoso N."/>
            <person name="Piofczyk T."/>
            <person name="de Lorenzo L."/>
            <person name="Barrero-Sicilia C."/>
            <person name="Mateos I."/>
            <person name="Piednoel M."/>
            <person name="Hagmann J."/>
            <person name="Chen-Min-Tao R."/>
            <person name="Iglesias-Fernandez R."/>
            <person name="Schuster S.C."/>
            <person name="Alonso-Blanco C."/>
            <person name="Roudier F."/>
            <person name="Carbonero P."/>
            <person name="Paz-Ares J."/>
            <person name="Davis S.J."/>
            <person name="Pecinka A."/>
            <person name="Quesneville H."/>
            <person name="Colot V."/>
            <person name="Lysak M.A."/>
            <person name="Weigel D."/>
            <person name="Coupland G."/>
            <person name="Schneeberger K."/>
        </authorList>
    </citation>
    <scope>NUCLEOTIDE SEQUENCE [LARGE SCALE GENOMIC DNA]</scope>
    <source>
        <strain evidence="3">cv. Pajares</strain>
    </source>
</reference>
<evidence type="ECO:0000313" key="2">
    <source>
        <dbReference type="EMBL" id="KFK42377.1"/>
    </source>
</evidence>
<dbReference type="OMA" id="HGNDLCA"/>
<name>A0A087HJS5_ARAAL</name>
<dbReference type="SUPFAM" id="SSF46934">
    <property type="entry name" value="UBA-like"/>
    <property type="match status" value="1"/>
</dbReference>
<dbReference type="EMBL" id="CM002870">
    <property type="protein sequence ID" value="KFK42377.1"/>
    <property type="molecule type" value="Genomic_DNA"/>
</dbReference>
<dbReference type="GO" id="GO:0043130">
    <property type="term" value="F:ubiquitin binding"/>
    <property type="evidence" value="ECO:0007669"/>
    <property type="project" value="InterPro"/>
</dbReference>
<organism evidence="2 3">
    <name type="scientific">Arabis alpina</name>
    <name type="common">Alpine rock-cress</name>
    <dbReference type="NCBI Taxonomy" id="50452"/>
    <lineage>
        <taxon>Eukaryota</taxon>
        <taxon>Viridiplantae</taxon>
        <taxon>Streptophyta</taxon>
        <taxon>Embryophyta</taxon>
        <taxon>Tracheophyta</taxon>
        <taxon>Spermatophyta</taxon>
        <taxon>Magnoliopsida</taxon>
        <taxon>eudicotyledons</taxon>
        <taxon>Gunneridae</taxon>
        <taxon>Pentapetalae</taxon>
        <taxon>rosids</taxon>
        <taxon>malvids</taxon>
        <taxon>Brassicales</taxon>
        <taxon>Brassicaceae</taxon>
        <taxon>Arabideae</taxon>
        <taxon>Arabis</taxon>
    </lineage>
</organism>
<evidence type="ECO:0000313" key="3">
    <source>
        <dbReference type="Proteomes" id="UP000029120"/>
    </source>
</evidence>
<dbReference type="PROSITE" id="PS51140">
    <property type="entry name" value="CUE"/>
    <property type="match status" value="1"/>
</dbReference>
<dbReference type="PANTHER" id="PTHR31245">
    <property type="entry name" value="UBIQUITIN SYSTEM COMPONENT CUE PROTEIN"/>
    <property type="match status" value="1"/>
</dbReference>
<evidence type="ECO:0000259" key="1">
    <source>
        <dbReference type="PROSITE" id="PS51140"/>
    </source>
</evidence>
<dbReference type="Pfam" id="PF02845">
    <property type="entry name" value="CUE"/>
    <property type="match status" value="1"/>
</dbReference>
<sequence>MSAVYSCGSKRSFFEDIPSPPSTKRFRCYSPSNSPIWSSPSSPIDQLRSAFPHLELTVLVKALEEHGSDLNAAMKSLYALVSAKEKEAEELAARGVIGETEVVAGGTIPVSDNLPTSGDDWVELLVREMAQSTGTDDAKARASRVLEALEKMLSARALEEAGKKFQEEKVAVQQQLEALIKDNSVLKRAVAIQHERQKASDDANQQLELFKHLIPQYQEKLRNLEVNNYALRMQLQQVEHGNSMPTRFNPDVF</sequence>
<dbReference type="InterPro" id="IPR003892">
    <property type="entry name" value="CUE"/>
</dbReference>
<accession>A0A087HJS5</accession>
<feature type="domain" description="CUE" evidence="1">
    <location>
        <begin position="39"/>
        <end position="82"/>
    </location>
</feature>
<protein>
    <recommendedName>
        <fullName evidence="1">CUE domain-containing protein</fullName>
    </recommendedName>
</protein>
<dbReference type="Proteomes" id="UP000029120">
    <property type="component" value="Chromosome 2"/>
</dbReference>
<dbReference type="PANTHER" id="PTHR31245:SF20">
    <property type="entry name" value="F18B13.13 PROTEIN"/>
    <property type="match status" value="1"/>
</dbReference>
<gene>
    <name evidence="2" type="ordered locus">AALP_Aa2g248300</name>
</gene>
<dbReference type="eggNOG" id="ENOG502QRNX">
    <property type="taxonomic scope" value="Eukaryota"/>
</dbReference>
<dbReference type="CDD" id="cd14279">
    <property type="entry name" value="CUE"/>
    <property type="match status" value="1"/>
</dbReference>